<dbReference type="AlphaFoldDB" id="A0A411DHT2"/>
<dbReference type="PROSITE" id="PS51257">
    <property type="entry name" value="PROKAR_LIPOPROTEIN"/>
    <property type="match status" value="1"/>
</dbReference>
<accession>A0A411DHT2</accession>
<dbReference type="SMART" id="SM00108">
    <property type="entry name" value="B_lectin"/>
    <property type="match status" value="1"/>
</dbReference>
<name>A0A411DHT2_CHRID</name>
<evidence type="ECO:0000313" key="2">
    <source>
        <dbReference type="EMBL" id="QBA19948.1"/>
    </source>
</evidence>
<proteinExistence type="predicted"/>
<dbReference type="EMBL" id="CP035532">
    <property type="protein sequence ID" value="QBA19948.1"/>
    <property type="molecule type" value="Genomic_DNA"/>
</dbReference>
<protein>
    <recommendedName>
        <fullName evidence="1">Bulb-type lectin domain-containing protein</fullName>
    </recommendedName>
</protein>
<gene>
    <name evidence="2" type="ORF">EU348_01710</name>
</gene>
<organism evidence="2">
    <name type="scientific">Chryseobacterium indologenes</name>
    <name type="common">Flavobacterium indologenes</name>
    <dbReference type="NCBI Taxonomy" id="253"/>
    <lineage>
        <taxon>Bacteria</taxon>
        <taxon>Pseudomonadati</taxon>
        <taxon>Bacteroidota</taxon>
        <taxon>Flavobacteriia</taxon>
        <taxon>Flavobacteriales</taxon>
        <taxon>Weeksellaceae</taxon>
        <taxon>Chryseobacterium group</taxon>
        <taxon>Chryseobacterium</taxon>
    </lineage>
</organism>
<feature type="domain" description="Bulb-type lectin" evidence="1">
    <location>
        <begin position="53"/>
        <end position="182"/>
    </location>
</feature>
<sequence>MQKFLKISTLAFATLAITSCSRETDSLTEQPPIQTVEKMNVQERISLTKTEVLAESQRMSGLNAGQSLVLKYGNVNLHLDMQFDSNLVLYASPINYWGPVPYPVKWASNTDFGTGLYQPYLSAQGDGNLVLYKAQPYVAENAIWATNTDSESVSNPGFKLQIIKKTNAITGTKYYATFILEGNNSERHEIAVEEITDIY</sequence>
<dbReference type="InterPro" id="IPR036426">
    <property type="entry name" value="Bulb-type_lectin_dom_sf"/>
</dbReference>
<evidence type="ECO:0000259" key="1">
    <source>
        <dbReference type="PROSITE" id="PS50927"/>
    </source>
</evidence>
<reference evidence="2" key="1">
    <citation type="submission" date="2019-01" db="EMBL/GenBank/DDBJ databases">
        <title>Whole Genome Sequencing for Putative Detection of Antimicrobial Resistance and Potential Virulence Factors in Chryseobacterium indologenes isolated from Nile Tilapia in Tanzania.</title>
        <authorList>
            <person name="Mwega E."/>
            <person name="Mutoloki S."/>
            <person name="Mugimba K."/>
            <person name="Colquhoun D."/>
            <person name="Mdegela R."/>
            <person name="Evensen O."/>
            <person name="Wasteson Y."/>
        </authorList>
    </citation>
    <scope>NUCLEOTIDE SEQUENCE [LARGE SCALE GENOMIC DNA]</scope>
    <source>
        <strain evidence="2">StR 01</strain>
    </source>
</reference>
<dbReference type="Gene3D" id="2.90.10.10">
    <property type="entry name" value="Bulb-type lectin domain"/>
    <property type="match status" value="2"/>
</dbReference>
<dbReference type="InterPro" id="IPR001480">
    <property type="entry name" value="Bulb-type_lectin_dom"/>
</dbReference>
<dbReference type="SUPFAM" id="SSF51110">
    <property type="entry name" value="alpha-D-mannose-specific plant lectins"/>
    <property type="match status" value="1"/>
</dbReference>
<dbReference type="PROSITE" id="PS50927">
    <property type="entry name" value="BULB_LECTIN"/>
    <property type="match status" value="1"/>
</dbReference>